<sequence>VFFLFLHIALFSVSLDATSYIYLSEIFPTPVRARGVGILMTSILMSTIVFLQVAPIAFAQTGWKYYLLFVCITTIMMVTIWLYFPEVKDTPSYR</sequence>
<dbReference type="InterPro" id="IPR020846">
    <property type="entry name" value="MFS_dom"/>
</dbReference>
<evidence type="ECO:0000313" key="9">
    <source>
        <dbReference type="EMBL" id="PSS18286.1"/>
    </source>
</evidence>
<feature type="chain" id="PRO_5015543912" description="Major facilitator superfamily (MFS) profile domain-containing protein" evidence="7">
    <location>
        <begin position="18"/>
        <end position="94"/>
    </location>
</feature>
<gene>
    <name evidence="9" type="ORF">M430DRAFT_101478</name>
</gene>
<dbReference type="Proteomes" id="UP000241818">
    <property type="component" value="Unassembled WGS sequence"/>
</dbReference>
<keyword evidence="7" id="KW-0732">Signal</keyword>
<organism evidence="9 10">
    <name type="scientific">Amorphotheca resinae ATCC 22711</name>
    <dbReference type="NCBI Taxonomy" id="857342"/>
    <lineage>
        <taxon>Eukaryota</taxon>
        <taxon>Fungi</taxon>
        <taxon>Dikarya</taxon>
        <taxon>Ascomycota</taxon>
        <taxon>Pezizomycotina</taxon>
        <taxon>Leotiomycetes</taxon>
        <taxon>Helotiales</taxon>
        <taxon>Amorphothecaceae</taxon>
        <taxon>Amorphotheca</taxon>
    </lineage>
</organism>
<accession>A0A2T3B147</accession>
<evidence type="ECO:0000256" key="6">
    <source>
        <dbReference type="SAM" id="Phobius"/>
    </source>
</evidence>
<dbReference type="SUPFAM" id="SSF103473">
    <property type="entry name" value="MFS general substrate transporter"/>
    <property type="match status" value="1"/>
</dbReference>
<comment type="similarity">
    <text evidence="2">Belongs to the major facilitator superfamily. Sugar transporter (TC 2.A.1.1) family.</text>
</comment>
<feature type="signal peptide" evidence="7">
    <location>
        <begin position="1"/>
        <end position="17"/>
    </location>
</feature>
<dbReference type="RefSeq" id="XP_024720638.1">
    <property type="nucleotide sequence ID" value="XM_024860712.1"/>
</dbReference>
<dbReference type="OrthoDB" id="6612291at2759"/>
<evidence type="ECO:0000256" key="4">
    <source>
        <dbReference type="ARBA" id="ARBA00022989"/>
    </source>
</evidence>
<evidence type="ECO:0000259" key="8">
    <source>
        <dbReference type="PROSITE" id="PS50850"/>
    </source>
</evidence>
<keyword evidence="3 6" id="KW-0812">Transmembrane</keyword>
<dbReference type="InterPro" id="IPR005828">
    <property type="entry name" value="MFS_sugar_transport-like"/>
</dbReference>
<evidence type="ECO:0000256" key="3">
    <source>
        <dbReference type="ARBA" id="ARBA00022692"/>
    </source>
</evidence>
<feature type="transmembrane region" description="Helical" evidence="6">
    <location>
        <begin position="65"/>
        <end position="84"/>
    </location>
</feature>
<keyword evidence="4 6" id="KW-1133">Transmembrane helix</keyword>
<dbReference type="InterPro" id="IPR050360">
    <property type="entry name" value="MFS_Sugar_Transporters"/>
</dbReference>
<evidence type="ECO:0000256" key="1">
    <source>
        <dbReference type="ARBA" id="ARBA00004141"/>
    </source>
</evidence>
<dbReference type="InParanoid" id="A0A2T3B147"/>
<dbReference type="GeneID" id="36568793"/>
<reference evidence="9 10" key="1">
    <citation type="journal article" date="2018" name="New Phytol.">
        <title>Comparative genomics and transcriptomics depict ericoid mycorrhizal fungi as versatile saprotrophs and plant mutualists.</title>
        <authorList>
            <person name="Martino E."/>
            <person name="Morin E."/>
            <person name="Grelet G.A."/>
            <person name="Kuo A."/>
            <person name="Kohler A."/>
            <person name="Daghino S."/>
            <person name="Barry K.W."/>
            <person name="Cichocki N."/>
            <person name="Clum A."/>
            <person name="Dockter R.B."/>
            <person name="Hainaut M."/>
            <person name="Kuo R.C."/>
            <person name="LaButti K."/>
            <person name="Lindahl B.D."/>
            <person name="Lindquist E.A."/>
            <person name="Lipzen A."/>
            <person name="Khouja H.R."/>
            <person name="Magnuson J."/>
            <person name="Murat C."/>
            <person name="Ohm R.A."/>
            <person name="Singer S.W."/>
            <person name="Spatafora J.W."/>
            <person name="Wang M."/>
            <person name="Veneault-Fourrey C."/>
            <person name="Henrissat B."/>
            <person name="Grigoriev I.V."/>
            <person name="Martin F.M."/>
            <person name="Perotto S."/>
        </authorList>
    </citation>
    <scope>NUCLEOTIDE SEQUENCE [LARGE SCALE GENOMIC DNA]</scope>
    <source>
        <strain evidence="9 10">ATCC 22711</strain>
    </source>
</reference>
<dbReference type="STRING" id="857342.A0A2T3B147"/>
<dbReference type="InterPro" id="IPR036259">
    <property type="entry name" value="MFS_trans_sf"/>
</dbReference>
<evidence type="ECO:0000256" key="2">
    <source>
        <dbReference type="ARBA" id="ARBA00010992"/>
    </source>
</evidence>
<dbReference type="Pfam" id="PF00083">
    <property type="entry name" value="Sugar_tr"/>
    <property type="match status" value="1"/>
</dbReference>
<dbReference type="PANTHER" id="PTHR48022:SF11">
    <property type="entry name" value="MONOSACCHARIDE TRANSPORTER (HXT8), PUTATIVE (AFU_ORTHOLOGUE AFUA_2G08120)-RELATED"/>
    <property type="match status" value="1"/>
</dbReference>
<comment type="subcellular location">
    <subcellularLocation>
        <location evidence="1">Membrane</location>
        <topology evidence="1">Multi-pass membrane protein</topology>
    </subcellularLocation>
</comment>
<feature type="non-terminal residue" evidence="9">
    <location>
        <position position="1"/>
    </location>
</feature>
<dbReference type="EMBL" id="KZ679011">
    <property type="protein sequence ID" value="PSS18286.1"/>
    <property type="molecule type" value="Genomic_DNA"/>
</dbReference>
<evidence type="ECO:0000256" key="5">
    <source>
        <dbReference type="ARBA" id="ARBA00023136"/>
    </source>
</evidence>
<evidence type="ECO:0000256" key="7">
    <source>
        <dbReference type="SAM" id="SignalP"/>
    </source>
</evidence>
<evidence type="ECO:0000313" key="10">
    <source>
        <dbReference type="Proteomes" id="UP000241818"/>
    </source>
</evidence>
<keyword evidence="5 6" id="KW-0472">Membrane</keyword>
<dbReference type="PANTHER" id="PTHR48022">
    <property type="entry name" value="PLASTIDIC GLUCOSE TRANSPORTER 4"/>
    <property type="match status" value="1"/>
</dbReference>
<dbReference type="GO" id="GO:0016020">
    <property type="term" value="C:membrane"/>
    <property type="evidence" value="ECO:0007669"/>
    <property type="project" value="UniProtKB-SubCell"/>
</dbReference>
<keyword evidence="10" id="KW-1185">Reference proteome</keyword>
<dbReference type="PROSITE" id="PS50850">
    <property type="entry name" value="MFS"/>
    <property type="match status" value="1"/>
</dbReference>
<proteinExistence type="inferred from homology"/>
<feature type="domain" description="Major facilitator superfamily (MFS) profile" evidence="8">
    <location>
        <begin position="1"/>
        <end position="94"/>
    </location>
</feature>
<dbReference type="Gene3D" id="1.20.1250.20">
    <property type="entry name" value="MFS general substrate transporter like domains"/>
    <property type="match status" value="1"/>
</dbReference>
<feature type="transmembrane region" description="Helical" evidence="6">
    <location>
        <begin position="33"/>
        <end position="53"/>
    </location>
</feature>
<protein>
    <recommendedName>
        <fullName evidence="8">Major facilitator superfamily (MFS) profile domain-containing protein</fullName>
    </recommendedName>
</protein>
<dbReference type="AlphaFoldDB" id="A0A2T3B147"/>
<dbReference type="GO" id="GO:0005351">
    <property type="term" value="F:carbohydrate:proton symporter activity"/>
    <property type="evidence" value="ECO:0007669"/>
    <property type="project" value="TreeGrafter"/>
</dbReference>
<name>A0A2T3B147_AMORE</name>